<gene>
    <name evidence="7" type="ORF">PFDSM3638_09705</name>
</gene>
<comment type="similarity">
    <text evidence="2">Belongs to the TMEM19 family.</text>
</comment>
<dbReference type="Proteomes" id="UP000324354">
    <property type="component" value="Chromosome"/>
</dbReference>
<keyword evidence="3 6" id="KW-0812">Transmembrane</keyword>
<keyword evidence="5 6" id="KW-0472">Membrane</keyword>
<name>A0A5C0XUG5_PYRFU</name>
<evidence type="ECO:0000256" key="6">
    <source>
        <dbReference type="SAM" id="Phobius"/>
    </source>
</evidence>
<dbReference type="RefSeq" id="WP_011013069.1">
    <property type="nucleotide sequence ID" value="NC_003413.1"/>
</dbReference>
<dbReference type="AlphaFoldDB" id="A0A5C0XUG5"/>
<feature type="transmembrane region" description="Helical" evidence="6">
    <location>
        <begin position="177"/>
        <end position="199"/>
    </location>
</feature>
<protein>
    <submittedName>
        <fullName evidence="7">DUF92 domain-containing protein</fullName>
    </submittedName>
</protein>
<dbReference type="GO" id="GO:0016020">
    <property type="term" value="C:membrane"/>
    <property type="evidence" value="ECO:0007669"/>
    <property type="project" value="UniProtKB-SubCell"/>
</dbReference>
<feature type="transmembrane region" description="Helical" evidence="6">
    <location>
        <begin position="29"/>
        <end position="57"/>
    </location>
</feature>
<dbReference type="PANTHER" id="PTHR13353">
    <property type="entry name" value="TRANSMEMBRANE PROTEIN 19"/>
    <property type="match status" value="1"/>
</dbReference>
<evidence type="ECO:0000256" key="5">
    <source>
        <dbReference type="ARBA" id="ARBA00023136"/>
    </source>
</evidence>
<proteinExistence type="inferred from homology"/>
<accession>A0A5C0XUG5</accession>
<sequence>MWAYLAILAMAYVTYKTKALDIKGIIAALLLGVIIVTLGGIIPFIALLAFLVMGTLATKFRYREKRKMGLIDESIRSVGNVLGNGLAPLLFVIVEFIIKQDFGWAGVLSSIAVANADTLASEIGKVFGKNPRIITNLKPAKPGEEGAVSFAGEFAALLGAFVISLFGLSLTEYGIQMIVSVTLAGLIGANIDSLIGATFEKNGYFGNNMTNFIATLLGGLLGMALFLLLV</sequence>
<evidence type="ECO:0000256" key="3">
    <source>
        <dbReference type="ARBA" id="ARBA00022692"/>
    </source>
</evidence>
<dbReference type="EMBL" id="CP023154">
    <property type="protein sequence ID" value="QEK79524.1"/>
    <property type="molecule type" value="Genomic_DNA"/>
</dbReference>
<organism evidence="7">
    <name type="scientific">Pyrococcus furiosus (strain ATCC 43587 / DSM 3638 / JCM 8422 / Vc1)</name>
    <dbReference type="NCBI Taxonomy" id="186497"/>
    <lineage>
        <taxon>Archaea</taxon>
        <taxon>Methanobacteriati</taxon>
        <taxon>Methanobacteriota</taxon>
        <taxon>Thermococci</taxon>
        <taxon>Thermococcales</taxon>
        <taxon>Thermococcaceae</taxon>
        <taxon>Pyrococcus</taxon>
    </lineage>
</organism>
<evidence type="ECO:0000313" key="7">
    <source>
        <dbReference type="EMBL" id="QEK79524.1"/>
    </source>
</evidence>
<dbReference type="Pfam" id="PF01940">
    <property type="entry name" value="DUF92"/>
    <property type="match status" value="1"/>
</dbReference>
<comment type="subcellular location">
    <subcellularLocation>
        <location evidence="1">Membrane</location>
        <topology evidence="1">Multi-pass membrane protein</topology>
    </subcellularLocation>
</comment>
<evidence type="ECO:0000256" key="2">
    <source>
        <dbReference type="ARBA" id="ARBA00009012"/>
    </source>
</evidence>
<dbReference type="InterPro" id="IPR002794">
    <property type="entry name" value="DUF92_TMEM19"/>
</dbReference>
<evidence type="ECO:0000256" key="4">
    <source>
        <dbReference type="ARBA" id="ARBA00022989"/>
    </source>
</evidence>
<dbReference type="OrthoDB" id="28948at2157"/>
<dbReference type="GeneID" id="41713750"/>
<feature type="transmembrane region" description="Helical" evidence="6">
    <location>
        <begin position="147"/>
        <end position="170"/>
    </location>
</feature>
<dbReference type="PANTHER" id="PTHR13353:SF5">
    <property type="entry name" value="TRANSMEMBRANE PROTEIN 19"/>
    <property type="match status" value="1"/>
</dbReference>
<dbReference type="GeneID" id="13301249"/>
<feature type="transmembrane region" description="Helical" evidence="6">
    <location>
        <begin position="211"/>
        <end position="229"/>
    </location>
</feature>
<keyword evidence="4 6" id="KW-1133">Transmembrane helix</keyword>
<feature type="transmembrane region" description="Helical" evidence="6">
    <location>
        <begin position="78"/>
        <end position="98"/>
    </location>
</feature>
<evidence type="ECO:0000256" key="1">
    <source>
        <dbReference type="ARBA" id="ARBA00004141"/>
    </source>
</evidence>
<reference evidence="7" key="1">
    <citation type="submission" date="2017-08" db="EMBL/GenBank/DDBJ databases">
        <title>Resequencing and Reannotation of the genome of Pyrococcus furiosus type strain DSM3638.</title>
        <authorList>
            <person name="Reichelt R.M."/>
            <person name="Bunk B."/>
        </authorList>
    </citation>
    <scope>NUCLEOTIDE SEQUENCE [LARGE SCALE GENOMIC DNA]</scope>
    <source>
        <strain evidence="7">DSM 3638</strain>
    </source>
</reference>